<dbReference type="CDD" id="cd03025">
    <property type="entry name" value="DsbA_FrnE_like"/>
    <property type="match status" value="1"/>
</dbReference>
<dbReference type="EMBL" id="PVUF01000033">
    <property type="protein sequence ID" value="PRZ42619.1"/>
    <property type="molecule type" value="Genomic_DNA"/>
</dbReference>
<keyword evidence="2" id="KW-0560">Oxidoreductase</keyword>
<dbReference type="GO" id="GO:0016853">
    <property type="term" value="F:isomerase activity"/>
    <property type="evidence" value="ECO:0007669"/>
    <property type="project" value="UniProtKB-KW"/>
</dbReference>
<dbReference type="RefSeq" id="WP_106165637.1">
    <property type="nucleotide sequence ID" value="NZ_PVUF01000033.1"/>
</dbReference>
<protein>
    <submittedName>
        <fullName evidence="6">Putative DsbA family dithiol-disulfide isomerase</fullName>
    </submittedName>
</protein>
<dbReference type="AlphaFoldDB" id="A0A2T1A1Y6"/>
<dbReference type="OrthoDB" id="9813770at2"/>
<dbReference type="SUPFAM" id="SSF52833">
    <property type="entry name" value="Thioredoxin-like"/>
    <property type="match status" value="1"/>
</dbReference>
<reference evidence="6 7" key="1">
    <citation type="submission" date="2018-03" db="EMBL/GenBank/DDBJ databases">
        <title>Genomic Encyclopedia of Archaeal and Bacterial Type Strains, Phase II (KMG-II): from individual species to whole genera.</title>
        <authorList>
            <person name="Goeker M."/>
        </authorList>
    </citation>
    <scope>NUCLEOTIDE SEQUENCE [LARGE SCALE GENOMIC DNA]</scope>
    <source>
        <strain evidence="6 7">DSM 25328</strain>
    </source>
</reference>
<organism evidence="6 7">
    <name type="scientific">Tritonibacter scottomollicae</name>
    <name type="common">Epibacterium scottomollicae</name>
    <dbReference type="NCBI Taxonomy" id="483013"/>
    <lineage>
        <taxon>Bacteria</taxon>
        <taxon>Pseudomonadati</taxon>
        <taxon>Pseudomonadota</taxon>
        <taxon>Alphaproteobacteria</taxon>
        <taxon>Rhodobacterales</taxon>
        <taxon>Paracoccaceae</taxon>
        <taxon>Tritonibacter</taxon>
    </lineage>
</organism>
<gene>
    <name evidence="6" type="ORF">CLV89_1336</name>
</gene>
<proteinExistence type="predicted"/>
<dbReference type="Pfam" id="PF01323">
    <property type="entry name" value="DSBA"/>
    <property type="match status" value="1"/>
</dbReference>
<evidence type="ECO:0000256" key="1">
    <source>
        <dbReference type="ARBA" id="ARBA00022729"/>
    </source>
</evidence>
<evidence type="ECO:0000256" key="2">
    <source>
        <dbReference type="ARBA" id="ARBA00023002"/>
    </source>
</evidence>
<dbReference type="InterPro" id="IPR001853">
    <property type="entry name" value="DSBA-like_thioredoxin_dom"/>
</dbReference>
<dbReference type="Proteomes" id="UP000237718">
    <property type="component" value="Unassembled WGS sequence"/>
</dbReference>
<evidence type="ECO:0000313" key="7">
    <source>
        <dbReference type="Proteomes" id="UP000237718"/>
    </source>
</evidence>
<dbReference type="Gene3D" id="3.40.30.10">
    <property type="entry name" value="Glutaredoxin"/>
    <property type="match status" value="1"/>
</dbReference>
<dbReference type="InterPro" id="IPR036249">
    <property type="entry name" value="Thioredoxin-like_sf"/>
</dbReference>
<dbReference type="GO" id="GO:0016491">
    <property type="term" value="F:oxidoreductase activity"/>
    <property type="evidence" value="ECO:0007669"/>
    <property type="project" value="UniProtKB-KW"/>
</dbReference>
<dbReference type="PANTHER" id="PTHR13887:SF14">
    <property type="entry name" value="DISULFIDE BOND FORMATION PROTEIN D"/>
    <property type="match status" value="1"/>
</dbReference>
<evidence type="ECO:0000256" key="3">
    <source>
        <dbReference type="ARBA" id="ARBA00023157"/>
    </source>
</evidence>
<evidence type="ECO:0000259" key="5">
    <source>
        <dbReference type="Pfam" id="PF01323"/>
    </source>
</evidence>
<keyword evidence="1" id="KW-0732">Signal</keyword>
<keyword evidence="6" id="KW-0413">Isomerase</keyword>
<accession>A0A2T1A1Y6</accession>
<dbReference type="PANTHER" id="PTHR13887">
    <property type="entry name" value="GLUTATHIONE S-TRANSFERASE KAPPA"/>
    <property type="match status" value="1"/>
</dbReference>
<keyword evidence="3" id="KW-1015">Disulfide bond</keyword>
<evidence type="ECO:0000313" key="6">
    <source>
        <dbReference type="EMBL" id="PRZ42619.1"/>
    </source>
</evidence>
<comment type="caution">
    <text evidence="6">The sequence shown here is derived from an EMBL/GenBank/DDBJ whole genome shotgun (WGS) entry which is preliminary data.</text>
</comment>
<keyword evidence="4" id="KW-0676">Redox-active center</keyword>
<name>A0A2T1A1Y6_TRISK</name>
<evidence type="ECO:0000256" key="4">
    <source>
        <dbReference type="ARBA" id="ARBA00023284"/>
    </source>
</evidence>
<feature type="domain" description="DSBA-like thioredoxin" evidence="5">
    <location>
        <begin position="7"/>
        <end position="197"/>
    </location>
</feature>
<sequence>MKSPVLTIDFFHDAVCGWCFVMSPKLRKLAAEFPIRVRHRTFVLQDSPAKLAATFGSAEKAKSVILGHWERCAEHDEGGRINVEGMRRQRFPYPTGLLNAKACKAAELQAGDARHWDYFDAVQVAHLTENRNIADETALLDAALSCGLDAGRLRKDMHSAEVAQLVSRDRQLAASWRISAVPTLAVSGGKWQLRHGSLSQMRAELALFVSYEQA</sequence>